<sequence length="399" mass="42995">MRYCIITILTICANTGCLRAPDTRVITTEIAVYDDFPDGEPGISQGASASYTGVYDGKIYLAGGCNFPETPAADGGEKRYYKGIYAADITDGNAEELKWKKVGELPEASAYGVSVSTPRGIICAGGTGYNGAIKRAYIISRTERSDTIKTEALPDMPYAMDNMCGAYSNNTIYISGGKTDGIPACTFITLNLDSLEAGWQVREPFPGRARLQPVGMIYKSGNDTEYRILGGYSPPTETEGAVVAGDGYKYSVAENKWTYMPYPAENQKEYMTFSGATAVQINDTAAAVCGGVNKTIFATALDREQKLIRAAAAGDTIQIAALQQEKRQYMTSPPPWYKFNNKLLLYSTSANTCREIAEAPCFALAGSSSAISGDTLYFLGGEIKPGIRTAQVVRVIIKH</sequence>
<dbReference type="PANTHER" id="PTHR46260:SF3">
    <property type="entry name" value="RING-TYPE DOMAIN-CONTAINING PROTEIN"/>
    <property type="match status" value="1"/>
</dbReference>
<dbReference type="Proteomes" id="UP000823636">
    <property type="component" value="Unassembled WGS sequence"/>
</dbReference>
<protein>
    <submittedName>
        <fullName evidence="3">Cyclically-permuted mutarotase family protein</fullName>
    </submittedName>
</protein>
<organism evidence="3 4">
    <name type="scientific">Candidatus Caccoplasma merdipullorum</name>
    <dbReference type="NCBI Taxonomy" id="2840718"/>
    <lineage>
        <taxon>Bacteria</taxon>
        <taxon>Pseudomonadati</taxon>
        <taxon>Bacteroidota</taxon>
        <taxon>Bacteroidia</taxon>
        <taxon>Bacteroidales</taxon>
        <taxon>Bacteroidaceae</taxon>
        <taxon>Bacteroidaceae incertae sedis</taxon>
        <taxon>Candidatus Caccoplasma</taxon>
    </lineage>
</organism>
<dbReference type="NCBIfam" id="TIGR03548">
    <property type="entry name" value="mutarot_permut"/>
    <property type="match status" value="1"/>
</dbReference>
<gene>
    <name evidence="3" type="ORF">IAC54_04480</name>
</gene>
<dbReference type="PANTHER" id="PTHR46260">
    <property type="entry name" value="RING-TYPE DOMAIN-CONTAINING PROTEIN"/>
    <property type="match status" value="1"/>
</dbReference>
<keyword evidence="1" id="KW-0880">Kelch repeat</keyword>
<keyword evidence="2" id="KW-0677">Repeat</keyword>
<dbReference type="AlphaFoldDB" id="A0A9D9E2Z7"/>
<reference evidence="3" key="1">
    <citation type="submission" date="2020-10" db="EMBL/GenBank/DDBJ databases">
        <authorList>
            <person name="Gilroy R."/>
        </authorList>
    </citation>
    <scope>NUCLEOTIDE SEQUENCE</scope>
    <source>
        <strain evidence="3">G3-4614</strain>
    </source>
</reference>
<evidence type="ECO:0000256" key="2">
    <source>
        <dbReference type="ARBA" id="ARBA00022737"/>
    </source>
</evidence>
<dbReference type="EMBL" id="JADIMW010000048">
    <property type="protein sequence ID" value="MBO8438138.1"/>
    <property type="molecule type" value="Genomic_DNA"/>
</dbReference>
<evidence type="ECO:0000256" key="1">
    <source>
        <dbReference type="ARBA" id="ARBA00022441"/>
    </source>
</evidence>
<dbReference type="InterPro" id="IPR051746">
    <property type="entry name" value="Kelch_domain_containing_8"/>
</dbReference>
<reference evidence="3" key="2">
    <citation type="journal article" date="2021" name="PeerJ">
        <title>Extensive microbial diversity within the chicken gut microbiome revealed by metagenomics and culture.</title>
        <authorList>
            <person name="Gilroy R."/>
            <person name="Ravi A."/>
            <person name="Getino M."/>
            <person name="Pursley I."/>
            <person name="Horton D.L."/>
            <person name="Alikhan N.F."/>
            <person name="Baker D."/>
            <person name="Gharbi K."/>
            <person name="Hall N."/>
            <person name="Watson M."/>
            <person name="Adriaenssens E.M."/>
            <person name="Foster-Nyarko E."/>
            <person name="Jarju S."/>
            <person name="Secka A."/>
            <person name="Antonio M."/>
            <person name="Oren A."/>
            <person name="Chaudhuri R.R."/>
            <person name="La Ragione R."/>
            <person name="Hildebrand F."/>
            <person name="Pallen M.J."/>
        </authorList>
    </citation>
    <scope>NUCLEOTIDE SEQUENCE</scope>
    <source>
        <strain evidence="3">G3-4614</strain>
    </source>
</reference>
<evidence type="ECO:0000313" key="3">
    <source>
        <dbReference type="EMBL" id="MBO8438138.1"/>
    </source>
</evidence>
<dbReference type="InterPro" id="IPR015915">
    <property type="entry name" value="Kelch-typ_b-propeller"/>
</dbReference>
<dbReference type="SUPFAM" id="SSF117281">
    <property type="entry name" value="Kelch motif"/>
    <property type="match status" value="1"/>
</dbReference>
<evidence type="ECO:0000313" key="4">
    <source>
        <dbReference type="Proteomes" id="UP000823636"/>
    </source>
</evidence>
<comment type="caution">
    <text evidence="3">The sequence shown here is derived from an EMBL/GenBank/DDBJ whole genome shotgun (WGS) entry which is preliminary data.</text>
</comment>
<name>A0A9D9E2Z7_9BACT</name>
<dbReference type="Pfam" id="PF24996">
    <property type="entry name" value="NANM"/>
    <property type="match status" value="1"/>
</dbReference>
<dbReference type="InterPro" id="IPR056734">
    <property type="entry name" value="NANM"/>
</dbReference>
<accession>A0A9D9E2Z7</accession>
<dbReference type="Gene3D" id="2.120.10.80">
    <property type="entry name" value="Kelch-type beta propeller"/>
    <property type="match status" value="2"/>
</dbReference>
<dbReference type="InterPro" id="IPR019937">
    <property type="entry name" value="Cycl-permuted_mutarotase"/>
</dbReference>
<proteinExistence type="predicted"/>